<dbReference type="EMBL" id="KN837213">
    <property type="protein sequence ID" value="KIJ33421.1"/>
    <property type="molecule type" value="Genomic_DNA"/>
</dbReference>
<accession>A0A0C9V806</accession>
<organism evidence="1 2">
    <name type="scientific">Sphaerobolus stellatus (strain SS14)</name>
    <dbReference type="NCBI Taxonomy" id="990650"/>
    <lineage>
        <taxon>Eukaryota</taxon>
        <taxon>Fungi</taxon>
        <taxon>Dikarya</taxon>
        <taxon>Basidiomycota</taxon>
        <taxon>Agaricomycotina</taxon>
        <taxon>Agaricomycetes</taxon>
        <taxon>Phallomycetidae</taxon>
        <taxon>Geastrales</taxon>
        <taxon>Sphaerobolaceae</taxon>
        <taxon>Sphaerobolus</taxon>
    </lineage>
</organism>
<dbReference type="Proteomes" id="UP000054279">
    <property type="component" value="Unassembled WGS sequence"/>
</dbReference>
<evidence type="ECO:0000313" key="2">
    <source>
        <dbReference type="Proteomes" id="UP000054279"/>
    </source>
</evidence>
<proteinExistence type="predicted"/>
<protein>
    <submittedName>
        <fullName evidence="1">Uncharacterized protein</fullName>
    </submittedName>
</protein>
<name>A0A0C9V806_SPHS4</name>
<reference evidence="1 2" key="1">
    <citation type="submission" date="2014-06" db="EMBL/GenBank/DDBJ databases">
        <title>Evolutionary Origins and Diversification of the Mycorrhizal Mutualists.</title>
        <authorList>
            <consortium name="DOE Joint Genome Institute"/>
            <consortium name="Mycorrhizal Genomics Consortium"/>
            <person name="Kohler A."/>
            <person name="Kuo A."/>
            <person name="Nagy L.G."/>
            <person name="Floudas D."/>
            <person name="Copeland A."/>
            <person name="Barry K.W."/>
            <person name="Cichocki N."/>
            <person name="Veneault-Fourrey C."/>
            <person name="LaButti K."/>
            <person name="Lindquist E.A."/>
            <person name="Lipzen A."/>
            <person name="Lundell T."/>
            <person name="Morin E."/>
            <person name="Murat C."/>
            <person name="Riley R."/>
            <person name="Ohm R."/>
            <person name="Sun H."/>
            <person name="Tunlid A."/>
            <person name="Henrissat B."/>
            <person name="Grigoriev I.V."/>
            <person name="Hibbett D.S."/>
            <person name="Martin F."/>
        </authorList>
    </citation>
    <scope>NUCLEOTIDE SEQUENCE [LARGE SCALE GENOMIC DNA]</scope>
    <source>
        <strain evidence="1 2">SS14</strain>
    </source>
</reference>
<dbReference type="AlphaFoldDB" id="A0A0C9V806"/>
<keyword evidence="2" id="KW-1185">Reference proteome</keyword>
<gene>
    <name evidence="1" type="ORF">M422DRAFT_264686</name>
</gene>
<dbReference type="HOGENOM" id="CLU_131674_0_0_1"/>
<evidence type="ECO:0000313" key="1">
    <source>
        <dbReference type="EMBL" id="KIJ33421.1"/>
    </source>
</evidence>
<sequence>MNAPPRPRHLPITGMHLDIVQGADTCPPTLPPLNHLYAPPKPVIQRRQRGAFCCLADAGATKRVTGGKVVQKRTLCQLEPGVCKCQAAWSDLRERRDTSRGVPHFPHFHARQSGSPTVRVFLAVPTKSLPCALARGDNDRDIGSPTRGRVLSRFNPTLLCLAELLEHLVYSSLQ</sequence>